<gene>
    <name evidence="1" type="ORF">SISSUDRAFT_1046930</name>
</gene>
<protein>
    <recommendedName>
        <fullName evidence="3">DRBM domain-containing protein</fullName>
    </recommendedName>
</protein>
<accession>A0A166DGH4</accession>
<evidence type="ECO:0000313" key="1">
    <source>
        <dbReference type="EMBL" id="KZT38502.1"/>
    </source>
</evidence>
<name>A0A166DGH4_9AGAM</name>
<proteinExistence type="predicted"/>
<dbReference type="EMBL" id="KV428062">
    <property type="protein sequence ID" value="KZT38502.1"/>
    <property type="molecule type" value="Genomic_DNA"/>
</dbReference>
<organism evidence="1 2">
    <name type="scientific">Sistotremastrum suecicum HHB10207 ss-3</name>
    <dbReference type="NCBI Taxonomy" id="1314776"/>
    <lineage>
        <taxon>Eukaryota</taxon>
        <taxon>Fungi</taxon>
        <taxon>Dikarya</taxon>
        <taxon>Basidiomycota</taxon>
        <taxon>Agaricomycotina</taxon>
        <taxon>Agaricomycetes</taxon>
        <taxon>Sistotremastrales</taxon>
        <taxon>Sistotremastraceae</taxon>
        <taxon>Sistotremastrum</taxon>
    </lineage>
</organism>
<keyword evidence="2" id="KW-1185">Reference proteome</keyword>
<evidence type="ECO:0008006" key="3">
    <source>
        <dbReference type="Google" id="ProtNLM"/>
    </source>
</evidence>
<dbReference type="Proteomes" id="UP000076798">
    <property type="component" value="Unassembled WGS sequence"/>
</dbReference>
<feature type="non-terminal residue" evidence="1">
    <location>
        <position position="87"/>
    </location>
</feature>
<evidence type="ECO:0000313" key="2">
    <source>
        <dbReference type="Proteomes" id="UP000076798"/>
    </source>
</evidence>
<reference evidence="1 2" key="1">
    <citation type="journal article" date="2016" name="Mol. Biol. Evol.">
        <title>Comparative Genomics of Early-Diverging Mushroom-Forming Fungi Provides Insights into the Origins of Lignocellulose Decay Capabilities.</title>
        <authorList>
            <person name="Nagy L.G."/>
            <person name="Riley R."/>
            <person name="Tritt A."/>
            <person name="Adam C."/>
            <person name="Daum C."/>
            <person name="Floudas D."/>
            <person name="Sun H."/>
            <person name="Yadav J.S."/>
            <person name="Pangilinan J."/>
            <person name="Larsson K.H."/>
            <person name="Matsuura K."/>
            <person name="Barry K."/>
            <person name="Labutti K."/>
            <person name="Kuo R."/>
            <person name="Ohm R.A."/>
            <person name="Bhattacharya S.S."/>
            <person name="Shirouzu T."/>
            <person name="Yoshinaga Y."/>
            <person name="Martin F.M."/>
            <person name="Grigoriev I.V."/>
            <person name="Hibbett D.S."/>
        </authorList>
    </citation>
    <scope>NUCLEOTIDE SEQUENCE [LARGE SCALE GENOMIC DNA]</scope>
    <source>
        <strain evidence="1 2">HHB10207 ss-3</strain>
    </source>
</reference>
<dbReference type="AlphaFoldDB" id="A0A166DGH4"/>
<sequence>MAAFESVITAYKFDPKKSIAGQLQDLADKHHVKWEWKITQVPGHGSPIWQAYPYVDDRPWSSYVQAAGTQAEAKLRSALEVYRMLRG</sequence>